<dbReference type="AlphaFoldDB" id="C5MFR2"/>
<dbReference type="VEuPathDB" id="FungiDB:CTRG_04905"/>
<keyword evidence="3" id="KW-1185">Reference proteome</keyword>
<dbReference type="KEGG" id="ctp:CTRG_04905"/>
<feature type="chain" id="PRO_5002955440" evidence="1">
    <location>
        <begin position="18"/>
        <end position="175"/>
    </location>
</feature>
<evidence type="ECO:0000313" key="2">
    <source>
        <dbReference type="EMBL" id="EER31175.1"/>
    </source>
</evidence>
<evidence type="ECO:0000313" key="3">
    <source>
        <dbReference type="Proteomes" id="UP000002037"/>
    </source>
</evidence>
<reference evidence="2 3" key="1">
    <citation type="journal article" date="2009" name="Nature">
        <title>Evolution of pathogenicity and sexual reproduction in eight Candida genomes.</title>
        <authorList>
            <person name="Butler G."/>
            <person name="Rasmussen M.D."/>
            <person name="Lin M.F."/>
            <person name="Santos M.A."/>
            <person name="Sakthikumar S."/>
            <person name="Munro C.A."/>
            <person name="Rheinbay E."/>
            <person name="Grabherr M."/>
            <person name="Forche A."/>
            <person name="Reedy J.L."/>
            <person name="Agrafioti I."/>
            <person name="Arnaud M.B."/>
            <person name="Bates S."/>
            <person name="Brown A.J."/>
            <person name="Brunke S."/>
            <person name="Costanzo M.C."/>
            <person name="Fitzpatrick D.A."/>
            <person name="de Groot P.W."/>
            <person name="Harris D."/>
            <person name="Hoyer L.L."/>
            <person name="Hube B."/>
            <person name="Klis F.M."/>
            <person name="Kodira C."/>
            <person name="Lennard N."/>
            <person name="Logue M.E."/>
            <person name="Martin R."/>
            <person name="Neiman A.M."/>
            <person name="Nikolaou E."/>
            <person name="Quail M.A."/>
            <person name="Quinn J."/>
            <person name="Santos M.C."/>
            <person name="Schmitzberger F.F."/>
            <person name="Sherlock G."/>
            <person name="Shah P."/>
            <person name="Silverstein K.A."/>
            <person name="Skrzypek M.S."/>
            <person name="Soll D."/>
            <person name="Staggs R."/>
            <person name="Stansfield I."/>
            <person name="Stumpf M.P."/>
            <person name="Sudbery P.E."/>
            <person name="Srikantha T."/>
            <person name="Zeng Q."/>
            <person name="Berman J."/>
            <person name="Berriman M."/>
            <person name="Heitman J."/>
            <person name="Gow N.A."/>
            <person name="Lorenz M.C."/>
            <person name="Birren B.W."/>
            <person name="Kellis M."/>
            <person name="Cuomo C.A."/>
        </authorList>
    </citation>
    <scope>NUCLEOTIDE SEQUENCE [LARGE SCALE GENOMIC DNA]</scope>
    <source>
        <strain evidence="3">ATCC MYA-3404 / T1</strain>
    </source>
</reference>
<keyword evidence="1" id="KW-0732">Signal</keyword>
<proteinExistence type="predicted"/>
<name>C5MFR2_CANTT</name>
<dbReference type="Proteomes" id="UP000002037">
    <property type="component" value="Unassembled WGS sequence"/>
</dbReference>
<feature type="signal peptide" evidence="1">
    <location>
        <begin position="1"/>
        <end position="17"/>
    </location>
</feature>
<sequence length="175" mass="19494">MKFAFTTLFFTIGAALADTVGLMVTSDNDFYGEMACFSNQGDDNRLYPCNDFDFRMFLEPITDSDSGLTVLATVAQPTRYVNVDSEGFLVLDDKGYGFNDTFERPNLQNVSINDIETFYLVQNGSGDSVRYDIKVMEEAPEGGIPVTFGEIGVATIIKKNKLGQELHFNKFIKRG</sequence>
<organism evidence="2 3">
    <name type="scientific">Candida tropicalis (strain ATCC MYA-3404 / T1)</name>
    <name type="common">Yeast</name>
    <dbReference type="NCBI Taxonomy" id="294747"/>
    <lineage>
        <taxon>Eukaryota</taxon>
        <taxon>Fungi</taxon>
        <taxon>Dikarya</taxon>
        <taxon>Ascomycota</taxon>
        <taxon>Saccharomycotina</taxon>
        <taxon>Pichiomycetes</taxon>
        <taxon>Debaryomycetaceae</taxon>
        <taxon>Candida/Lodderomyces clade</taxon>
        <taxon>Candida</taxon>
    </lineage>
</organism>
<dbReference type="HOGENOM" id="CLU_1562689_0_0_1"/>
<dbReference type="OrthoDB" id="10382601at2759"/>
<accession>C5MFR2</accession>
<dbReference type="GeneID" id="8298908"/>
<gene>
    <name evidence="2" type="ORF">CTRG_04905</name>
</gene>
<dbReference type="RefSeq" id="XP_002550607.1">
    <property type="nucleotide sequence ID" value="XM_002550561.1"/>
</dbReference>
<evidence type="ECO:0000256" key="1">
    <source>
        <dbReference type="SAM" id="SignalP"/>
    </source>
</evidence>
<protein>
    <submittedName>
        <fullName evidence="2">Uncharacterized protein</fullName>
    </submittedName>
</protein>
<dbReference type="EMBL" id="GG692401">
    <property type="protein sequence ID" value="EER31175.1"/>
    <property type="molecule type" value="Genomic_DNA"/>
</dbReference>